<dbReference type="EMBL" id="GL377574">
    <property type="protein sequence ID" value="EFJ31028.1"/>
    <property type="molecule type" value="Genomic_DNA"/>
</dbReference>
<accession>D8RA94</accession>
<sequence>MAQVHAAELKGNQQDLSPNKRMGCFGWRSSSNKTSKIKPKKNAQVSDGKIKERKQEQAIIVPYFAASARLRTENVENFSLQSEAKIKAYNEENYKQILASRACKAVEISIQQEQGFTETRNSFQWYSSENLDKKQGPSGAYAPAVAGMLMQQPTRQPEIGSTVDPETQRIRELRAAIAGRN</sequence>
<keyword evidence="3" id="KW-1185">Reference proteome</keyword>
<dbReference type="AlphaFoldDB" id="D8RA94"/>
<dbReference type="KEGG" id="smo:SELMODRAFT_408886"/>
<evidence type="ECO:0000256" key="1">
    <source>
        <dbReference type="SAM" id="MobiDB-lite"/>
    </source>
</evidence>
<proteinExistence type="predicted"/>
<dbReference type="Gramene" id="EFJ31028">
    <property type="protein sequence ID" value="EFJ31028"/>
    <property type="gene ID" value="SELMODRAFT_408886"/>
</dbReference>
<dbReference type="HOGENOM" id="CLU_1491483_0_0_1"/>
<evidence type="ECO:0000313" key="3">
    <source>
        <dbReference type="Proteomes" id="UP000001514"/>
    </source>
</evidence>
<organism evidence="3">
    <name type="scientific">Selaginella moellendorffii</name>
    <name type="common">Spikemoss</name>
    <dbReference type="NCBI Taxonomy" id="88036"/>
    <lineage>
        <taxon>Eukaryota</taxon>
        <taxon>Viridiplantae</taxon>
        <taxon>Streptophyta</taxon>
        <taxon>Embryophyta</taxon>
        <taxon>Tracheophyta</taxon>
        <taxon>Lycopodiopsida</taxon>
        <taxon>Selaginellales</taxon>
        <taxon>Selaginellaceae</taxon>
        <taxon>Selaginella</taxon>
    </lineage>
</organism>
<dbReference type="Proteomes" id="UP000001514">
    <property type="component" value="Unassembled WGS sequence"/>
</dbReference>
<name>D8RA94_SELML</name>
<protein>
    <submittedName>
        <fullName evidence="2">Uncharacterized protein</fullName>
    </submittedName>
</protein>
<gene>
    <name evidence="2" type="ORF">SELMODRAFT_408886</name>
</gene>
<feature type="region of interest" description="Disordered" evidence="1">
    <location>
        <begin position="1"/>
        <end position="50"/>
    </location>
</feature>
<reference evidence="2 3" key="1">
    <citation type="journal article" date="2011" name="Science">
        <title>The Selaginella genome identifies genetic changes associated with the evolution of vascular plants.</title>
        <authorList>
            <person name="Banks J.A."/>
            <person name="Nishiyama T."/>
            <person name="Hasebe M."/>
            <person name="Bowman J.L."/>
            <person name="Gribskov M."/>
            <person name="dePamphilis C."/>
            <person name="Albert V.A."/>
            <person name="Aono N."/>
            <person name="Aoyama T."/>
            <person name="Ambrose B.A."/>
            <person name="Ashton N.W."/>
            <person name="Axtell M.J."/>
            <person name="Barker E."/>
            <person name="Barker M.S."/>
            <person name="Bennetzen J.L."/>
            <person name="Bonawitz N.D."/>
            <person name="Chapple C."/>
            <person name="Cheng C."/>
            <person name="Correa L.G."/>
            <person name="Dacre M."/>
            <person name="DeBarry J."/>
            <person name="Dreyer I."/>
            <person name="Elias M."/>
            <person name="Engstrom E.M."/>
            <person name="Estelle M."/>
            <person name="Feng L."/>
            <person name="Finet C."/>
            <person name="Floyd S.K."/>
            <person name="Frommer W.B."/>
            <person name="Fujita T."/>
            <person name="Gramzow L."/>
            <person name="Gutensohn M."/>
            <person name="Harholt J."/>
            <person name="Hattori M."/>
            <person name="Heyl A."/>
            <person name="Hirai T."/>
            <person name="Hiwatashi Y."/>
            <person name="Ishikawa M."/>
            <person name="Iwata M."/>
            <person name="Karol K.G."/>
            <person name="Koehler B."/>
            <person name="Kolukisaoglu U."/>
            <person name="Kubo M."/>
            <person name="Kurata T."/>
            <person name="Lalonde S."/>
            <person name="Li K."/>
            <person name="Li Y."/>
            <person name="Litt A."/>
            <person name="Lyons E."/>
            <person name="Manning G."/>
            <person name="Maruyama T."/>
            <person name="Michael T.P."/>
            <person name="Mikami K."/>
            <person name="Miyazaki S."/>
            <person name="Morinaga S."/>
            <person name="Murata T."/>
            <person name="Mueller-Roeber B."/>
            <person name="Nelson D.R."/>
            <person name="Obara M."/>
            <person name="Oguri Y."/>
            <person name="Olmstead R.G."/>
            <person name="Onodera N."/>
            <person name="Petersen B.L."/>
            <person name="Pils B."/>
            <person name="Prigge M."/>
            <person name="Rensing S.A."/>
            <person name="Riano-Pachon D.M."/>
            <person name="Roberts A.W."/>
            <person name="Sato Y."/>
            <person name="Scheller H.V."/>
            <person name="Schulz B."/>
            <person name="Schulz C."/>
            <person name="Shakirov E.V."/>
            <person name="Shibagaki N."/>
            <person name="Shinohara N."/>
            <person name="Shippen D.E."/>
            <person name="Soerensen I."/>
            <person name="Sotooka R."/>
            <person name="Sugimoto N."/>
            <person name="Sugita M."/>
            <person name="Sumikawa N."/>
            <person name="Tanurdzic M."/>
            <person name="Theissen G."/>
            <person name="Ulvskov P."/>
            <person name="Wakazuki S."/>
            <person name="Weng J.K."/>
            <person name="Willats W.W."/>
            <person name="Wipf D."/>
            <person name="Wolf P.G."/>
            <person name="Yang L."/>
            <person name="Zimmer A.D."/>
            <person name="Zhu Q."/>
            <person name="Mitros T."/>
            <person name="Hellsten U."/>
            <person name="Loque D."/>
            <person name="Otillar R."/>
            <person name="Salamov A."/>
            <person name="Schmutz J."/>
            <person name="Shapiro H."/>
            <person name="Lindquist E."/>
            <person name="Lucas S."/>
            <person name="Rokhsar D."/>
            <person name="Grigoriev I.V."/>
        </authorList>
    </citation>
    <scope>NUCLEOTIDE SEQUENCE [LARGE SCALE GENOMIC DNA]</scope>
</reference>
<dbReference type="InParanoid" id="D8RA94"/>
<evidence type="ECO:0000313" key="2">
    <source>
        <dbReference type="EMBL" id="EFJ31028.1"/>
    </source>
</evidence>